<dbReference type="AlphaFoldDB" id="A0A8E1R1A1"/>
<gene>
    <name evidence="2" type="ORF">ACU52_01840</name>
</gene>
<accession>A0A8E1R1A1</accession>
<comment type="caution">
    <text evidence="2">The sequence shown here is derived from an EMBL/GenBank/DDBJ whole genome shotgun (WGS) entry which is preliminary data.</text>
</comment>
<reference evidence="2 3" key="1">
    <citation type="submission" date="2015-06" db="EMBL/GenBank/DDBJ databases">
        <title>Prevotella sp. 109, sp. nov., a novel member of the family Prevotellaceae isolated from human faeces.</title>
        <authorList>
            <person name="Shkoporov A.N."/>
            <person name="Chaplin A.V."/>
            <person name="Kafarskaia L.I."/>
            <person name="Efimov B.A."/>
        </authorList>
    </citation>
    <scope>NUCLEOTIDE SEQUENCE [LARGE SCALE GENOMIC DNA]</scope>
    <source>
        <strain evidence="2 3">109</strain>
    </source>
</reference>
<organism evidence="2 3">
    <name type="scientific">Xylanibacter rarus</name>
    <dbReference type="NCBI Taxonomy" id="1676614"/>
    <lineage>
        <taxon>Bacteria</taxon>
        <taxon>Pseudomonadati</taxon>
        <taxon>Bacteroidota</taxon>
        <taxon>Bacteroidia</taxon>
        <taxon>Bacteroidales</taxon>
        <taxon>Prevotellaceae</taxon>
        <taxon>Xylanibacter</taxon>
    </lineage>
</organism>
<dbReference type="EMBL" id="LFQU01000002">
    <property type="protein sequence ID" value="KOO69431.1"/>
    <property type="molecule type" value="Genomic_DNA"/>
</dbReference>
<sequence>MCGRYGPAAHFLKKAEAAEVWPACKSARRDTMRYGGVQLRHRERSRCGTILPQTKTDNNEARRSRASAHNINSDSPRLNICLSNTDR</sequence>
<feature type="compositionally biased region" description="Polar residues" evidence="1">
    <location>
        <begin position="67"/>
        <end position="87"/>
    </location>
</feature>
<proteinExistence type="predicted"/>
<protein>
    <submittedName>
        <fullName evidence="2">Uncharacterized protein</fullName>
    </submittedName>
</protein>
<feature type="region of interest" description="Disordered" evidence="1">
    <location>
        <begin position="51"/>
        <end position="87"/>
    </location>
</feature>
<evidence type="ECO:0000313" key="3">
    <source>
        <dbReference type="Proteomes" id="UP000036951"/>
    </source>
</evidence>
<evidence type="ECO:0000313" key="2">
    <source>
        <dbReference type="EMBL" id="KOO69431.1"/>
    </source>
</evidence>
<name>A0A8E1R1A1_9BACT</name>
<evidence type="ECO:0000256" key="1">
    <source>
        <dbReference type="SAM" id="MobiDB-lite"/>
    </source>
</evidence>
<dbReference type="Proteomes" id="UP000036951">
    <property type="component" value="Unassembled WGS sequence"/>
</dbReference>
<keyword evidence="3" id="KW-1185">Reference proteome</keyword>